<dbReference type="Pfam" id="PF01738">
    <property type="entry name" value="DLH"/>
    <property type="match status" value="1"/>
</dbReference>
<dbReference type="InterPro" id="IPR002925">
    <property type="entry name" value="Dienelactn_hydro"/>
</dbReference>
<dbReference type="GO" id="GO:0016787">
    <property type="term" value="F:hydrolase activity"/>
    <property type="evidence" value="ECO:0007669"/>
    <property type="project" value="UniProtKB-KW"/>
</dbReference>
<protein>
    <submittedName>
        <fullName evidence="2">Dienelactone hydrolase</fullName>
    </submittedName>
</protein>
<proteinExistence type="predicted"/>
<comment type="caution">
    <text evidence="2">The sequence shown here is derived from an EMBL/GenBank/DDBJ whole genome shotgun (WGS) entry which is preliminary data.</text>
</comment>
<reference evidence="2 3" key="1">
    <citation type="submission" date="2024-06" db="EMBL/GenBank/DDBJ databases">
        <title>Genomic Encyclopedia of Type Strains, Phase IV (KMG-IV): sequencing the most valuable type-strain genomes for metagenomic binning, comparative biology and taxonomic classification.</title>
        <authorList>
            <person name="Goeker M."/>
        </authorList>
    </citation>
    <scope>NUCLEOTIDE SEQUENCE [LARGE SCALE GENOMIC DNA]</scope>
    <source>
        <strain evidence="2 3">DSM 105042</strain>
    </source>
</reference>
<evidence type="ECO:0000259" key="1">
    <source>
        <dbReference type="Pfam" id="PF01738"/>
    </source>
</evidence>
<dbReference type="Proteomes" id="UP001549031">
    <property type="component" value="Unassembled WGS sequence"/>
</dbReference>
<gene>
    <name evidence="2" type="ORF">ABID21_003175</name>
</gene>
<accession>A0ABV2H943</accession>
<keyword evidence="3" id="KW-1185">Reference proteome</keyword>
<dbReference type="InterPro" id="IPR029058">
    <property type="entry name" value="AB_hydrolase_fold"/>
</dbReference>
<feature type="domain" description="Dienelactone hydrolase" evidence="1">
    <location>
        <begin position="36"/>
        <end position="125"/>
    </location>
</feature>
<dbReference type="PANTHER" id="PTHR47381:SF3">
    <property type="entry name" value="ALPHA_BETA-HYDROLASES SUPERFAMILY PROTEIN"/>
    <property type="match status" value="1"/>
</dbReference>
<dbReference type="SUPFAM" id="SSF53474">
    <property type="entry name" value="alpha/beta-Hydrolases"/>
    <property type="match status" value="1"/>
</dbReference>
<dbReference type="EMBL" id="JBEPLJ010000012">
    <property type="protein sequence ID" value="MET3587053.1"/>
    <property type="molecule type" value="Genomic_DNA"/>
</dbReference>
<sequence>MSWDSTLPRPWRALRIGASELVDGRPALLDPPGPALARQGFIVLSIDMPTFGERASVTEDAAAKAALWHGRTLFGQMLSEQAAAVSWLAERSDVDPRRIAVTGLSMGAALAYFLAAIDRGIAAAAHLCCYADFATLLETGVHDLHGHYLTIPGMLRETSTGEIAGLVAPRPQLICVGKDDPLTPPDAVAAALQTTQALYANAGAPASLVFLAQPGVGHQETPAMRRALLTFLHNYL</sequence>
<dbReference type="PANTHER" id="PTHR47381">
    <property type="entry name" value="ALPHA/BETA-HYDROLASES SUPERFAMILY PROTEIN"/>
    <property type="match status" value="1"/>
</dbReference>
<keyword evidence="2" id="KW-0378">Hydrolase</keyword>
<dbReference type="Gene3D" id="3.40.50.1820">
    <property type="entry name" value="alpha/beta hydrolase"/>
    <property type="match status" value="1"/>
</dbReference>
<evidence type="ECO:0000313" key="2">
    <source>
        <dbReference type="EMBL" id="MET3587053.1"/>
    </source>
</evidence>
<evidence type="ECO:0000313" key="3">
    <source>
        <dbReference type="Proteomes" id="UP001549031"/>
    </source>
</evidence>
<organism evidence="2 3">
    <name type="scientific">Pseudorhizobium tarimense</name>
    <dbReference type="NCBI Taxonomy" id="1079109"/>
    <lineage>
        <taxon>Bacteria</taxon>
        <taxon>Pseudomonadati</taxon>
        <taxon>Pseudomonadota</taxon>
        <taxon>Alphaproteobacteria</taxon>
        <taxon>Hyphomicrobiales</taxon>
        <taxon>Rhizobiaceae</taxon>
        <taxon>Rhizobium/Agrobacterium group</taxon>
        <taxon>Pseudorhizobium</taxon>
    </lineage>
</organism>
<name>A0ABV2H943_9HYPH</name>
<dbReference type="RefSeq" id="WP_247245021.1">
    <property type="nucleotide sequence ID" value="NZ_JALJRA010000012.1"/>
</dbReference>